<dbReference type="HAMAP" id="MF_00156">
    <property type="entry name" value="PanB"/>
    <property type="match status" value="1"/>
</dbReference>
<keyword evidence="5" id="KW-0460">Magnesium</keyword>
<dbReference type="RefSeq" id="WP_289389025.1">
    <property type="nucleotide sequence ID" value="NZ_JAUCBM010000033.1"/>
</dbReference>
<dbReference type="NCBIfam" id="TIGR00222">
    <property type="entry name" value="panB"/>
    <property type="match status" value="1"/>
</dbReference>
<dbReference type="Proteomes" id="UP001597263">
    <property type="component" value="Unassembled WGS sequence"/>
</dbReference>
<evidence type="ECO:0000256" key="2">
    <source>
        <dbReference type="ARBA" id="ARBA00011424"/>
    </source>
</evidence>
<comment type="similarity">
    <text evidence="1 5">Belongs to the PanB family.</text>
</comment>
<dbReference type="InterPro" id="IPR015813">
    <property type="entry name" value="Pyrv/PenolPyrv_kinase-like_dom"/>
</dbReference>
<dbReference type="InterPro" id="IPR003700">
    <property type="entry name" value="Pantoate_hydroxy_MeTrfase"/>
</dbReference>
<comment type="cofactor">
    <cofactor evidence="5">
        <name>Mg(2+)</name>
        <dbReference type="ChEBI" id="CHEBI:18420"/>
    </cofactor>
    <text evidence="5">Binds 1 Mg(2+) ion per subunit.</text>
</comment>
<dbReference type="SUPFAM" id="SSF51621">
    <property type="entry name" value="Phosphoenolpyruvate/pyruvate domain"/>
    <property type="match status" value="1"/>
</dbReference>
<keyword evidence="3 5" id="KW-0566">Pantothenate biosynthesis</keyword>
<protein>
    <recommendedName>
        <fullName evidence="5">3-methyl-2-oxobutanoate hydroxymethyltransferase</fullName>
        <ecNumber evidence="5">2.1.2.11</ecNumber>
    </recommendedName>
    <alternativeName>
        <fullName evidence="5">Ketopantoate hydroxymethyltransferase</fullName>
        <shortName evidence="5">KPHMT</shortName>
    </alternativeName>
</protein>
<evidence type="ECO:0000313" key="7">
    <source>
        <dbReference type="Proteomes" id="UP001597263"/>
    </source>
</evidence>
<feature type="binding site" evidence="5">
    <location>
        <position position="87"/>
    </location>
    <ligand>
        <name>3-methyl-2-oxobutanoate</name>
        <dbReference type="ChEBI" id="CHEBI:11851"/>
    </ligand>
</feature>
<feature type="binding site" evidence="5">
    <location>
        <position position="117"/>
    </location>
    <ligand>
        <name>3-methyl-2-oxobutanoate</name>
        <dbReference type="ChEBI" id="CHEBI:11851"/>
    </ligand>
</feature>
<name>A0ABW3V000_9HYPH</name>
<sequence>MSNGVGKPITTFDVKARKGADKLVCLTAHSTPTARLIDEFCDIVLVGDSLGMVVHGLPSTVGVTLDMMLLHAKAVRRGLNRALMVVDLPFGSYESSRQTAFESAVRLMQETDCAAVKLEGGSAMAPTVRFLVSRGIPVMSHIGLTPQSINVFGGYKVQGRGAGGDSLLADARACEEAGAFAIVIKKVAEPVARRITGAVGIPTIGIGASPACDGQILVTEDILGLFREFRPKFAKRYRDFGSDMSEAIACFAKEVRDGDFPTEEHCFRE</sequence>
<comment type="pathway">
    <text evidence="5">Cofactor biosynthesis; (R)-pantothenate biosynthesis; (R)-pantoate from 3-methyl-2-oxobutanoate: step 1/2.</text>
</comment>
<dbReference type="EC" id="2.1.2.11" evidence="5"/>
<dbReference type="CDD" id="cd06557">
    <property type="entry name" value="KPHMT-like"/>
    <property type="match status" value="1"/>
</dbReference>
<proteinExistence type="inferred from homology"/>
<evidence type="ECO:0000256" key="1">
    <source>
        <dbReference type="ARBA" id="ARBA00008676"/>
    </source>
</evidence>
<gene>
    <name evidence="5 6" type="primary">panB</name>
    <name evidence="6" type="ORF">ACFQ35_03700</name>
</gene>
<comment type="catalytic activity">
    <reaction evidence="5">
        <text>(6R)-5,10-methylene-5,6,7,8-tetrahydrofolate + 3-methyl-2-oxobutanoate + H2O = 2-dehydropantoate + (6S)-5,6,7,8-tetrahydrofolate</text>
        <dbReference type="Rhea" id="RHEA:11824"/>
        <dbReference type="ChEBI" id="CHEBI:11561"/>
        <dbReference type="ChEBI" id="CHEBI:11851"/>
        <dbReference type="ChEBI" id="CHEBI:15377"/>
        <dbReference type="ChEBI" id="CHEBI:15636"/>
        <dbReference type="ChEBI" id="CHEBI:57453"/>
        <dbReference type="EC" id="2.1.2.11"/>
    </reaction>
</comment>
<evidence type="ECO:0000256" key="5">
    <source>
        <dbReference type="HAMAP-Rule" id="MF_00156"/>
    </source>
</evidence>
<keyword evidence="4 5" id="KW-0808">Transferase</keyword>
<comment type="caution">
    <text evidence="5">Lacks conserved residue(s) required for the propagation of feature annotation.</text>
</comment>
<comment type="caution">
    <text evidence="6">The sequence shown here is derived from an EMBL/GenBank/DDBJ whole genome shotgun (WGS) entry which is preliminary data.</text>
</comment>
<comment type="subcellular location">
    <subcellularLocation>
        <location evidence="5">Cytoplasm</location>
    </subcellularLocation>
</comment>
<reference evidence="7" key="1">
    <citation type="journal article" date="2019" name="Int. J. Syst. Evol. Microbiol.">
        <title>The Global Catalogue of Microorganisms (GCM) 10K type strain sequencing project: providing services to taxonomists for standard genome sequencing and annotation.</title>
        <authorList>
            <consortium name="The Broad Institute Genomics Platform"/>
            <consortium name="The Broad Institute Genome Sequencing Center for Infectious Disease"/>
            <person name="Wu L."/>
            <person name="Ma J."/>
        </authorList>
    </citation>
    <scope>NUCLEOTIDE SEQUENCE [LARGE SCALE GENOMIC DNA]</scope>
    <source>
        <strain evidence="7">CCUG 49584</strain>
    </source>
</reference>
<dbReference type="PIRSF" id="PIRSF000388">
    <property type="entry name" value="Pantoate_hydroxy_MeTrfase"/>
    <property type="match status" value="1"/>
</dbReference>
<feature type="binding site" evidence="5">
    <location>
        <position position="48"/>
    </location>
    <ligand>
        <name>Mg(2+)</name>
        <dbReference type="ChEBI" id="CHEBI:18420"/>
    </ligand>
</feature>
<dbReference type="PANTHER" id="PTHR20881">
    <property type="entry name" value="3-METHYL-2-OXOBUTANOATE HYDROXYMETHYLTRANSFERASE"/>
    <property type="match status" value="1"/>
</dbReference>
<dbReference type="GO" id="GO:0003864">
    <property type="term" value="F:3-methyl-2-oxobutanoate hydroxymethyltransferase activity"/>
    <property type="evidence" value="ECO:0007669"/>
    <property type="project" value="UniProtKB-EC"/>
</dbReference>
<evidence type="ECO:0000313" key="6">
    <source>
        <dbReference type="EMBL" id="MFD1226273.1"/>
    </source>
</evidence>
<accession>A0ABW3V000</accession>
<comment type="subunit">
    <text evidence="2 5">Homodecamer; pentamer of dimers.</text>
</comment>
<keyword evidence="7" id="KW-1185">Reference proteome</keyword>
<dbReference type="EMBL" id="JBHTMA010000015">
    <property type="protein sequence ID" value="MFD1226273.1"/>
    <property type="molecule type" value="Genomic_DNA"/>
</dbReference>
<dbReference type="NCBIfam" id="NF001452">
    <property type="entry name" value="PRK00311.1"/>
    <property type="match status" value="1"/>
</dbReference>
<evidence type="ECO:0000256" key="3">
    <source>
        <dbReference type="ARBA" id="ARBA00022655"/>
    </source>
</evidence>
<dbReference type="InterPro" id="IPR040442">
    <property type="entry name" value="Pyrv_kinase-like_dom_sf"/>
</dbReference>
<feature type="binding site" evidence="5">
    <location>
        <begin position="48"/>
        <end position="49"/>
    </location>
    <ligand>
        <name>3-methyl-2-oxobutanoate</name>
        <dbReference type="ChEBI" id="CHEBI:11851"/>
    </ligand>
</feature>
<organism evidence="6 7">
    <name type="scientific">Pseudochrobactrum kiredjianiae</name>
    <dbReference type="NCBI Taxonomy" id="386305"/>
    <lineage>
        <taxon>Bacteria</taxon>
        <taxon>Pseudomonadati</taxon>
        <taxon>Pseudomonadota</taxon>
        <taxon>Alphaproteobacteria</taxon>
        <taxon>Hyphomicrobiales</taxon>
        <taxon>Brucellaceae</taxon>
        <taxon>Pseudochrobactrum</taxon>
    </lineage>
</organism>
<feature type="binding site" evidence="5">
    <location>
        <position position="119"/>
    </location>
    <ligand>
        <name>Mg(2+)</name>
        <dbReference type="ChEBI" id="CHEBI:18420"/>
    </ligand>
</feature>
<dbReference type="Gene3D" id="3.20.20.60">
    <property type="entry name" value="Phosphoenolpyruvate-binding domains"/>
    <property type="match status" value="1"/>
</dbReference>
<dbReference type="Pfam" id="PF02548">
    <property type="entry name" value="Pantoate_transf"/>
    <property type="match status" value="1"/>
</dbReference>
<feature type="binding site" evidence="5">
    <location>
        <position position="87"/>
    </location>
    <ligand>
        <name>Mg(2+)</name>
        <dbReference type="ChEBI" id="CHEBI:18420"/>
    </ligand>
</feature>
<dbReference type="PANTHER" id="PTHR20881:SF0">
    <property type="entry name" value="3-METHYL-2-OXOBUTANOATE HYDROXYMETHYLTRANSFERASE"/>
    <property type="match status" value="1"/>
</dbReference>
<keyword evidence="5" id="KW-0479">Metal-binding</keyword>
<comment type="function">
    <text evidence="5">Catalyzes the reversible reaction in which hydroxymethyl group from 5,10-methylenetetrahydrofolate is transferred onto alpha-ketoisovalerate to form ketopantoate.</text>
</comment>
<keyword evidence="5" id="KW-0963">Cytoplasm</keyword>
<evidence type="ECO:0000256" key="4">
    <source>
        <dbReference type="ARBA" id="ARBA00022679"/>
    </source>
</evidence>